<evidence type="ECO:0000256" key="1">
    <source>
        <dbReference type="SAM" id="Phobius"/>
    </source>
</evidence>
<organism evidence="2 3">
    <name type="scientific">Sphenostylis stenocarpa</name>
    <dbReference type="NCBI Taxonomy" id="92480"/>
    <lineage>
        <taxon>Eukaryota</taxon>
        <taxon>Viridiplantae</taxon>
        <taxon>Streptophyta</taxon>
        <taxon>Embryophyta</taxon>
        <taxon>Tracheophyta</taxon>
        <taxon>Spermatophyta</taxon>
        <taxon>Magnoliopsida</taxon>
        <taxon>eudicotyledons</taxon>
        <taxon>Gunneridae</taxon>
        <taxon>Pentapetalae</taxon>
        <taxon>rosids</taxon>
        <taxon>fabids</taxon>
        <taxon>Fabales</taxon>
        <taxon>Fabaceae</taxon>
        <taxon>Papilionoideae</taxon>
        <taxon>50 kb inversion clade</taxon>
        <taxon>NPAAA clade</taxon>
        <taxon>indigoferoid/millettioid clade</taxon>
        <taxon>Phaseoleae</taxon>
        <taxon>Sphenostylis</taxon>
    </lineage>
</organism>
<keyword evidence="1" id="KW-0812">Transmembrane</keyword>
<dbReference type="Gramene" id="rna-AYBTSS11_LOCUS24257">
    <property type="protein sequence ID" value="CAJ1972208.1"/>
    <property type="gene ID" value="gene-AYBTSS11_LOCUS24257"/>
</dbReference>
<dbReference type="AlphaFoldDB" id="A0AA86ST52"/>
<feature type="transmembrane region" description="Helical" evidence="1">
    <location>
        <begin position="24"/>
        <end position="45"/>
    </location>
</feature>
<evidence type="ECO:0000313" key="2">
    <source>
        <dbReference type="EMBL" id="CAJ1972208.1"/>
    </source>
</evidence>
<accession>A0AA86ST52</accession>
<keyword evidence="3" id="KW-1185">Reference proteome</keyword>
<reference evidence="2" key="1">
    <citation type="submission" date="2023-10" db="EMBL/GenBank/DDBJ databases">
        <authorList>
            <person name="Domelevo Entfellner J.-B."/>
        </authorList>
    </citation>
    <scope>NUCLEOTIDE SEQUENCE</scope>
</reference>
<dbReference type="Proteomes" id="UP001189624">
    <property type="component" value="Chromosome 8"/>
</dbReference>
<protein>
    <submittedName>
        <fullName evidence="2">Uncharacterized protein</fullName>
    </submittedName>
</protein>
<proteinExistence type="predicted"/>
<gene>
    <name evidence="2" type="ORF">AYBTSS11_LOCUS24257</name>
</gene>
<dbReference type="EMBL" id="OY731405">
    <property type="protein sequence ID" value="CAJ1972208.1"/>
    <property type="molecule type" value="Genomic_DNA"/>
</dbReference>
<keyword evidence="1" id="KW-1133">Transmembrane helix</keyword>
<sequence length="73" mass="8134">MASWTEDLIGTPSSITAKNSKCHVVYVVLLVSVQQKVLIFLYWRFAIAFDAPSYLTTVDGFLPSLLGDMVEHV</sequence>
<evidence type="ECO:0000313" key="3">
    <source>
        <dbReference type="Proteomes" id="UP001189624"/>
    </source>
</evidence>
<keyword evidence="1" id="KW-0472">Membrane</keyword>
<name>A0AA86ST52_9FABA</name>